<evidence type="ECO:0000256" key="1">
    <source>
        <dbReference type="SAM" id="MobiDB-lite"/>
    </source>
</evidence>
<organism evidence="2 3">
    <name type="scientific">Streptomyces bikiniensis</name>
    <dbReference type="NCBI Taxonomy" id="1896"/>
    <lineage>
        <taxon>Bacteria</taxon>
        <taxon>Bacillati</taxon>
        <taxon>Actinomycetota</taxon>
        <taxon>Actinomycetes</taxon>
        <taxon>Kitasatosporales</taxon>
        <taxon>Streptomycetaceae</taxon>
        <taxon>Streptomyces</taxon>
    </lineage>
</organism>
<sequence>MCLFQYDDDPEPEEPVPAGLLHVPVRPGTTEVVLRMFRTPLGERTAVGFTRPDLLVSVLGPEQPRIRLSEPALRALASSLGACRLTIDPTLTASAVTRLAADTAGVAARAS</sequence>
<feature type="compositionally biased region" description="Acidic residues" evidence="1">
    <location>
        <begin position="1"/>
        <end position="14"/>
    </location>
</feature>
<gene>
    <name evidence="2" type="ORF">ACIGW0_23920</name>
</gene>
<name>A0ABW8CY29_STRBI</name>
<accession>A0ABW8CY29</accession>
<keyword evidence="3" id="KW-1185">Reference proteome</keyword>
<dbReference type="RefSeq" id="WP_399618249.1">
    <property type="nucleotide sequence ID" value="NZ_JBITYT010000011.1"/>
</dbReference>
<comment type="caution">
    <text evidence="2">The sequence shown here is derived from an EMBL/GenBank/DDBJ whole genome shotgun (WGS) entry which is preliminary data.</text>
</comment>
<evidence type="ECO:0000313" key="2">
    <source>
        <dbReference type="EMBL" id="MFI9122399.1"/>
    </source>
</evidence>
<evidence type="ECO:0000313" key="3">
    <source>
        <dbReference type="Proteomes" id="UP001614391"/>
    </source>
</evidence>
<dbReference type="EMBL" id="JBITYT010000011">
    <property type="protein sequence ID" value="MFI9122399.1"/>
    <property type="molecule type" value="Genomic_DNA"/>
</dbReference>
<feature type="region of interest" description="Disordered" evidence="1">
    <location>
        <begin position="1"/>
        <end position="22"/>
    </location>
</feature>
<dbReference type="InterPro" id="IPR049975">
    <property type="entry name" value="SAV_915-like_dom"/>
</dbReference>
<protein>
    <submittedName>
        <fullName evidence="2">SAV_915 family protein</fullName>
    </submittedName>
</protein>
<dbReference type="NCBIfam" id="NF042914">
    <property type="entry name" value="SAV915_dom"/>
    <property type="match status" value="1"/>
</dbReference>
<proteinExistence type="predicted"/>
<dbReference type="Proteomes" id="UP001614391">
    <property type="component" value="Unassembled WGS sequence"/>
</dbReference>
<reference evidence="2 3" key="1">
    <citation type="submission" date="2024-10" db="EMBL/GenBank/DDBJ databases">
        <title>The Natural Products Discovery Center: Release of the First 8490 Sequenced Strains for Exploring Actinobacteria Biosynthetic Diversity.</title>
        <authorList>
            <person name="Kalkreuter E."/>
            <person name="Kautsar S.A."/>
            <person name="Yang D."/>
            <person name="Bader C.D."/>
            <person name="Teijaro C.N."/>
            <person name="Fluegel L."/>
            <person name="Davis C.M."/>
            <person name="Simpson J.R."/>
            <person name="Lauterbach L."/>
            <person name="Steele A.D."/>
            <person name="Gui C."/>
            <person name="Meng S."/>
            <person name="Li G."/>
            <person name="Viehrig K."/>
            <person name="Ye F."/>
            <person name="Su P."/>
            <person name="Kiefer A.F."/>
            <person name="Nichols A."/>
            <person name="Cepeda A.J."/>
            <person name="Yan W."/>
            <person name="Fan B."/>
            <person name="Jiang Y."/>
            <person name="Adhikari A."/>
            <person name="Zheng C.-J."/>
            <person name="Schuster L."/>
            <person name="Cowan T.M."/>
            <person name="Smanski M.J."/>
            <person name="Chevrette M.G."/>
            <person name="De Carvalho L.P.S."/>
            <person name="Shen B."/>
        </authorList>
    </citation>
    <scope>NUCLEOTIDE SEQUENCE [LARGE SCALE GENOMIC DNA]</scope>
    <source>
        <strain evidence="2 3">NPDC053346</strain>
    </source>
</reference>